<protein>
    <recommendedName>
        <fullName evidence="3">Capsular polysaccharide synthesis protein</fullName>
    </recommendedName>
</protein>
<sequence>MSAQQPSICFVIPYFGRWPFWMPFFVASCRANPTVDWLLFSDCGPIPDCPPNVRVVDTTYQDYCARVARALDIPFAPKNPYKLCDVKPAFGYIHEDELRDYDFWAFGDLDLVWGDLRAYFTAERLARKDLFATHARRISGHCCLVRNTREMREAFRLMRDWQPRMTDQQHHALDEGAFSRIFIRYKNLPDRVAHLPRLLNPWYRRAEFVEAFSTPDAKVAWVDGGFDFPQRWFWDRGRLTNDRDGVRVFPYLHFVVWKKHAWKGLAAQDAAALAALAASGRWAVDARGFHPLGEAVA</sequence>
<evidence type="ECO:0000313" key="2">
    <source>
        <dbReference type="Proteomes" id="UP000186819"/>
    </source>
</evidence>
<accession>A0A1N7A4I8</accession>
<dbReference type="Proteomes" id="UP000186819">
    <property type="component" value="Unassembled WGS sequence"/>
</dbReference>
<reference evidence="2" key="1">
    <citation type="submission" date="2017-01" db="EMBL/GenBank/DDBJ databases">
        <authorList>
            <person name="Varghese N."/>
            <person name="Submissions S."/>
        </authorList>
    </citation>
    <scope>NUCLEOTIDE SEQUENCE [LARGE SCALE GENOMIC DNA]</scope>
    <source>
        <strain evidence="2">ATCC 51758</strain>
    </source>
</reference>
<dbReference type="OrthoDB" id="1910631at2"/>
<evidence type="ECO:0000313" key="1">
    <source>
        <dbReference type="EMBL" id="SIR34045.1"/>
    </source>
</evidence>
<proteinExistence type="predicted"/>
<organism evidence="1 2">
    <name type="scientific">Aromatoleum tolulyticum</name>
    <dbReference type="NCBI Taxonomy" id="34027"/>
    <lineage>
        <taxon>Bacteria</taxon>
        <taxon>Pseudomonadati</taxon>
        <taxon>Pseudomonadota</taxon>
        <taxon>Betaproteobacteria</taxon>
        <taxon>Rhodocyclales</taxon>
        <taxon>Rhodocyclaceae</taxon>
        <taxon>Aromatoleum</taxon>
    </lineage>
</organism>
<dbReference type="InterPro" id="IPR046733">
    <property type="entry name" value="DUF6625"/>
</dbReference>
<keyword evidence="2" id="KW-1185">Reference proteome</keyword>
<dbReference type="EMBL" id="FTMD01000013">
    <property type="protein sequence ID" value="SIR34045.1"/>
    <property type="molecule type" value="Genomic_DNA"/>
</dbReference>
<name>A0A1N7A4I8_9RHOO</name>
<evidence type="ECO:0008006" key="3">
    <source>
        <dbReference type="Google" id="ProtNLM"/>
    </source>
</evidence>
<dbReference type="AlphaFoldDB" id="A0A1N7A4I8"/>
<dbReference type="RefSeq" id="WP_076603514.1">
    <property type="nucleotide sequence ID" value="NZ_FTMD01000013.1"/>
</dbReference>
<dbReference type="STRING" id="34027.SAMN05421829_11385"/>
<dbReference type="Pfam" id="PF20330">
    <property type="entry name" value="DUF6625"/>
    <property type="match status" value="1"/>
</dbReference>
<gene>
    <name evidence="1" type="ORF">SAMN05421829_11385</name>
</gene>